<comment type="caution">
    <text evidence="2">The sequence shown here is derived from an EMBL/GenBank/DDBJ whole genome shotgun (WGS) entry which is preliminary data.</text>
</comment>
<dbReference type="Proteomes" id="UP000031327">
    <property type="component" value="Unassembled WGS sequence"/>
</dbReference>
<keyword evidence="1" id="KW-0472">Membrane</keyword>
<name>A0A0C1Q843_9GAMM</name>
<evidence type="ECO:0000256" key="1">
    <source>
        <dbReference type="SAM" id="Phobius"/>
    </source>
</evidence>
<feature type="transmembrane region" description="Helical" evidence="1">
    <location>
        <begin position="13"/>
        <end position="33"/>
    </location>
</feature>
<evidence type="ECO:0000313" key="3">
    <source>
        <dbReference type="EMBL" id="KID56380.1"/>
    </source>
</evidence>
<proteinExistence type="predicted"/>
<gene>
    <name evidence="2" type="ORF">JF50_14770</name>
    <name evidence="3" type="ORF">JF50_19365</name>
</gene>
<organism evidence="2 4">
    <name type="scientific">Pseudoalteromonas luteoviolacea</name>
    <dbReference type="NCBI Taxonomy" id="43657"/>
    <lineage>
        <taxon>Bacteria</taxon>
        <taxon>Pseudomonadati</taxon>
        <taxon>Pseudomonadota</taxon>
        <taxon>Gammaproteobacteria</taxon>
        <taxon>Alteromonadales</taxon>
        <taxon>Pseudoalteromonadaceae</taxon>
        <taxon>Pseudoalteromonas</taxon>
    </lineage>
</organism>
<dbReference type="EMBL" id="JWIC01000007">
    <property type="protein sequence ID" value="KID55660.1"/>
    <property type="molecule type" value="Genomic_DNA"/>
</dbReference>
<feature type="transmembrane region" description="Helical" evidence="1">
    <location>
        <begin position="54"/>
        <end position="72"/>
    </location>
</feature>
<keyword evidence="1" id="KW-0812">Transmembrane</keyword>
<sequence>MSLLTETELLNTIAFRGLQISLVLVFIYFVVTAKGQRVVRIYDKRFEIKTEQEQCFVSFWITFFCLFIHILIDEQVSNTIIAADLDYLLRRKIFYFLKLSCTLVFIVSIYAVHLLRRCPYSPATRVVFYISIPVASIFFVQLILRGYLEIEALVPLYHWLAIVQCFVLSVFVLSYPVKEIYQSYRKKLM</sequence>
<feature type="transmembrane region" description="Helical" evidence="1">
    <location>
        <begin position="92"/>
        <end position="114"/>
    </location>
</feature>
<evidence type="ECO:0000313" key="4">
    <source>
        <dbReference type="Proteomes" id="UP000031327"/>
    </source>
</evidence>
<feature type="transmembrane region" description="Helical" evidence="1">
    <location>
        <begin position="126"/>
        <end position="144"/>
    </location>
</feature>
<evidence type="ECO:0000313" key="2">
    <source>
        <dbReference type="EMBL" id="KID55660.1"/>
    </source>
</evidence>
<accession>A0A0C1Q843</accession>
<protein>
    <submittedName>
        <fullName evidence="2">Uncharacterized protein</fullName>
    </submittedName>
</protein>
<feature type="transmembrane region" description="Helical" evidence="1">
    <location>
        <begin position="156"/>
        <end position="177"/>
    </location>
</feature>
<dbReference type="AlphaFoldDB" id="A0A0C1Q843"/>
<reference evidence="2 4" key="1">
    <citation type="submission" date="2014-12" db="EMBL/GenBank/DDBJ databases">
        <title>Draft Genome Sequence of Pseudoalteromonas luteoviolacea HI1.</title>
        <authorList>
            <person name="Asahina A.Y."/>
            <person name="Hadfield M.G."/>
        </authorList>
    </citation>
    <scope>NUCLEOTIDE SEQUENCE [LARGE SCALE GENOMIC DNA]</scope>
    <source>
        <strain evidence="2 4">HI1</strain>
    </source>
</reference>
<dbReference type="EMBL" id="JWIC01000007">
    <property type="protein sequence ID" value="KID56380.1"/>
    <property type="molecule type" value="Genomic_DNA"/>
</dbReference>
<keyword evidence="1" id="KW-1133">Transmembrane helix</keyword>